<gene>
    <name evidence="1" type="ORF">PHMEG_00010498</name>
</gene>
<comment type="caution">
    <text evidence="1">The sequence shown here is derived from an EMBL/GenBank/DDBJ whole genome shotgun (WGS) entry which is preliminary data.</text>
</comment>
<organism evidence="1 2">
    <name type="scientific">Phytophthora megakarya</name>
    <dbReference type="NCBI Taxonomy" id="4795"/>
    <lineage>
        <taxon>Eukaryota</taxon>
        <taxon>Sar</taxon>
        <taxon>Stramenopiles</taxon>
        <taxon>Oomycota</taxon>
        <taxon>Peronosporomycetes</taxon>
        <taxon>Peronosporales</taxon>
        <taxon>Peronosporaceae</taxon>
        <taxon>Phytophthora</taxon>
    </lineage>
</organism>
<proteinExistence type="predicted"/>
<evidence type="ECO:0000313" key="1">
    <source>
        <dbReference type="EMBL" id="OWZ15794.1"/>
    </source>
</evidence>
<accession>A0A225WEJ0</accession>
<dbReference type="AlphaFoldDB" id="A0A225WEJ0"/>
<reference evidence="2" key="1">
    <citation type="submission" date="2017-03" db="EMBL/GenBank/DDBJ databases">
        <title>Phytopthora megakarya and P. palmivora, two closely related causual agents of cacao black pod achieved similar genome size and gene model numbers by different mechanisms.</title>
        <authorList>
            <person name="Ali S."/>
            <person name="Shao J."/>
            <person name="Larry D.J."/>
            <person name="Kronmiller B."/>
            <person name="Shen D."/>
            <person name="Strem M.D."/>
            <person name="Melnick R.L."/>
            <person name="Guiltinan M.J."/>
            <person name="Tyler B.M."/>
            <person name="Meinhardt L.W."/>
            <person name="Bailey B.A."/>
        </authorList>
    </citation>
    <scope>NUCLEOTIDE SEQUENCE [LARGE SCALE GENOMIC DNA]</scope>
    <source>
        <strain evidence="2">zdho120</strain>
    </source>
</reference>
<keyword evidence="2" id="KW-1185">Reference proteome</keyword>
<dbReference type="Proteomes" id="UP000198211">
    <property type="component" value="Unassembled WGS sequence"/>
</dbReference>
<sequence>MGQSPVEGFYNQTRQWFNPTKHMSMLPEAAEIIYCIYAFVHKPSVDQLSEIHPIIHLICMGIIPSRYPIFAKPMNSPDPNDGGSSSRRIQELLLEAGSVVQTRGSEHYSRAHEA</sequence>
<dbReference type="EMBL" id="NBNE01001051">
    <property type="protein sequence ID" value="OWZ15794.1"/>
    <property type="molecule type" value="Genomic_DNA"/>
</dbReference>
<dbReference type="OrthoDB" id="91990at2759"/>
<name>A0A225WEJ0_9STRA</name>
<protein>
    <submittedName>
        <fullName evidence="1">Uncharacterized protein</fullName>
    </submittedName>
</protein>
<evidence type="ECO:0000313" key="2">
    <source>
        <dbReference type="Proteomes" id="UP000198211"/>
    </source>
</evidence>